<name>C8VVL5_DESAS</name>
<dbReference type="PANTHER" id="PTHR30548">
    <property type="entry name" value="2-HYDROXYGLUTARYL-COA DEHYDRATASE, D-COMPONENT-RELATED"/>
    <property type="match status" value="1"/>
</dbReference>
<dbReference type="Gene3D" id="3.40.50.11890">
    <property type="match status" value="1"/>
</dbReference>
<evidence type="ECO:0000256" key="1">
    <source>
        <dbReference type="ARBA" id="ARBA00001966"/>
    </source>
</evidence>
<dbReference type="eggNOG" id="COG1775">
    <property type="taxonomic scope" value="Bacteria"/>
</dbReference>
<comment type="cofactor">
    <cofactor evidence="1">
        <name>[4Fe-4S] cluster</name>
        <dbReference type="ChEBI" id="CHEBI:49883"/>
    </cofactor>
</comment>
<reference evidence="4 5" key="1">
    <citation type="journal article" date="2009" name="Stand. Genomic Sci.">
        <title>Complete genome sequence of Desulfotomaculum acetoxidans type strain (5575).</title>
        <authorList>
            <person name="Spring S."/>
            <person name="Lapidus A."/>
            <person name="Schroder M."/>
            <person name="Gleim D."/>
            <person name="Sims D."/>
            <person name="Meincke L."/>
            <person name="Glavina Del Rio T."/>
            <person name="Tice H."/>
            <person name="Copeland A."/>
            <person name="Cheng J.F."/>
            <person name="Lucas S."/>
            <person name="Chen F."/>
            <person name="Nolan M."/>
            <person name="Bruce D."/>
            <person name="Goodwin L."/>
            <person name="Pitluck S."/>
            <person name="Ivanova N."/>
            <person name="Mavromatis K."/>
            <person name="Mikhailova N."/>
            <person name="Pati A."/>
            <person name="Chen A."/>
            <person name="Palaniappan K."/>
            <person name="Land M."/>
            <person name="Hauser L."/>
            <person name="Chang Y.J."/>
            <person name="Jeffries C.D."/>
            <person name="Chain P."/>
            <person name="Saunders E."/>
            <person name="Brettin T."/>
            <person name="Detter J.C."/>
            <person name="Goker M."/>
            <person name="Bristow J."/>
            <person name="Eisen J.A."/>
            <person name="Markowitz V."/>
            <person name="Hugenholtz P."/>
            <person name="Kyrpides N.C."/>
            <person name="Klenk H.P."/>
            <person name="Han C."/>
        </authorList>
    </citation>
    <scope>NUCLEOTIDE SEQUENCE [LARGE SCALE GENOMIC DNA]</scope>
    <source>
        <strain evidence="5">ATCC 49208 / DSM 771 / VKM B-1644</strain>
    </source>
</reference>
<proteinExistence type="inferred from homology"/>
<dbReference type="HOGENOM" id="CLU_053697_1_1_9"/>
<dbReference type="Gene3D" id="3.40.50.11900">
    <property type="match status" value="1"/>
</dbReference>
<organism evidence="4 5">
    <name type="scientific">Desulfofarcimen acetoxidans (strain ATCC 49208 / DSM 771 / KCTC 5769 / VKM B-1644 / 5575)</name>
    <name type="common">Desulfotomaculum acetoxidans</name>
    <dbReference type="NCBI Taxonomy" id="485916"/>
    <lineage>
        <taxon>Bacteria</taxon>
        <taxon>Bacillati</taxon>
        <taxon>Bacillota</taxon>
        <taxon>Clostridia</taxon>
        <taxon>Eubacteriales</taxon>
        <taxon>Peptococcaceae</taxon>
        <taxon>Desulfofarcimen</taxon>
    </lineage>
</organism>
<dbReference type="Proteomes" id="UP000002217">
    <property type="component" value="Chromosome"/>
</dbReference>
<dbReference type="GO" id="GO:0051536">
    <property type="term" value="F:iron-sulfur cluster binding"/>
    <property type="evidence" value="ECO:0007669"/>
    <property type="project" value="UniProtKB-KW"/>
</dbReference>
<dbReference type="GO" id="GO:0016836">
    <property type="term" value="F:hydro-lyase activity"/>
    <property type="evidence" value="ECO:0007669"/>
    <property type="project" value="UniProtKB-ARBA"/>
</dbReference>
<dbReference type="InterPro" id="IPR010327">
    <property type="entry name" value="FldB/FldC_alpha/beta"/>
</dbReference>
<dbReference type="EMBL" id="CP001720">
    <property type="protein sequence ID" value="ACV62330.1"/>
    <property type="molecule type" value="Genomic_DNA"/>
</dbReference>
<dbReference type="Pfam" id="PF06050">
    <property type="entry name" value="HGD-D"/>
    <property type="match status" value="1"/>
</dbReference>
<evidence type="ECO:0000256" key="2">
    <source>
        <dbReference type="ARBA" id="ARBA00005806"/>
    </source>
</evidence>
<keyword evidence="5" id="KW-1185">Reference proteome</keyword>
<dbReference type="PANTHER" id="PTHR30548:SF6">
    <property type="entry name" value="DEHYDRATASE SUBUNIT YJIM-RELATED"/>
    <property type="match status" value="1"/>
</dbReference>
<dbReference type="AlphaFoldDB" id="C8VVL5"/>
<dbReference type="Gene3D" id="1.20.1270.370">
    <property type="match status" value="1"/>
</dbReference>
<dbReference type="InterPro" id="IPR047678">
    <property type="entry name" value="YjiM-like"/>
</dbReference>
<dbReference type="KEGG" id="dae:Dtox_1465"/>
<accession>C8VVL5</accession>
<keyword evidence="3" id="KW-0408">Iron</keyword>
<sequence length="369" mass="41606">MPDQNILVLEDAVRSNRKIVGMYCAYSPQELILAAGALPVGLCGTRHEPIAEAEKVLPRNLCPLIKSSFGLAITDSCIYFRLSDFIIAETTCDGKKKMYELLRQYKPIHVMHLPQGTDRGCALRWWVDELYLLKEALEFNLGVVISRENLRAAIKLSNRERLAMRHLHALNKHNPAALTGLDMLTSILSIDKEDGIELFEQLIENIRMNAEKGMSPFSPGTPRILLTGCPVGLGSEKVVKLLEECGGSVVCFENCSGYKTLDDLVDESEDRDPMEAIAEKYLKITCSCLSPNMGRYDLINRLSKEYEVDGVVDLSWHSCHTYNVEGESIRRYVRDGLGLPYLQLETDYSVNDLQQLKIRISAFIEMLNR</sequence>
<dbReference type="RefSeq" id="WP_015757043.1">
    <property type="nucleotide sequence ID" value="NC_013216.1"/>
</dbReference>
<evidence type="ECO:0000256" key="3">
    <source>
        <dbReference type="ARBA" id="ARBA00023014"/>
    </source>
</evidence>
<dbReference type="OrthoDB" id="9810278at2"/>
<protein>
    <submittedName>
        <fullName evidence="4">2-hydroxyglutaryl-CoA dehydratase D-component</fullName>
    </submittedName>
</protein>
<keyword evidence="3" id="KW-0479">Metal-binding</keyword>
<dbReference type="STRING" id="485916.Dtox_1465"/>
<evidence type="ECO:0000313" key="5">
    <source>
        <dbReference type="Proteomes" id="UP000002217"/>
    </source>
</evidence>
<comment type="similarity">
    <text evidence="2">Belongs to the FldB/FldC dehydratase alpha/beta subunit family.</text>
</comment>
<evidence type="ECO:0000313" key="4">
    <source>
        <dbReference type="EMBL" id="ACV62330.1"/>
    </source>
</evidence>
<keyword evidence="3" id="KW-0411">Iron-sulfur</keyword>
<dbReference type="NCBIfam" id="NF040772">
    <property type="entry name" value="double_cubane"/>
    <property type="match status" value="1"/>
</dbReference>
<gene>
    <name evidence="4" type="ordered locus">Dtox_1465</name>
</gene>